<reference evidence="1" key="1">
    <citation type="submission" date="2016-07" db="EMBL/GenBank/DDBJ databases">
        <authorList>
            <person name="Bretaudeau A."/>
        </authorList>
    </citation>
    <scope>NUCLEOTIDE SEQUENCE</scope>
    <source>
        <strain evidence="1">Rice</strain>
        <tissue evidence="1">Whole body</tissue>
    </source>
</reference>
<organism evidence="1">
    <name type="scientific">Spodoptera frugiperda</name>
    <name type="common">Fall armyworm</name>
    <dbReference type="NCBI Taxonomy" id="7108"/>
    <lineage>
        <taxon>Eukaryota</taxon>
        <taxon>Metazoa</taxon>
        <taxon>Ecdysozoa</taxon>
        <taxon>Arthropoda</taxon>
        <taxon>Hexapoda</taxon>
        <taxon>Insecta</taxon>
        <taxon>Pterygota</taxon>
        <taxon>Neoptera</taxon>
        <taxon>Endopterygota</taxon>
        <taxon>Lepidoptera</taxon>
        <taxon>Glossata</taxon>
        <taxon>Ditrysia</taxon>
        <taxon>Noctuoidea</taxon>
        <taxon>Noctuidae</taxon>
        <taxon>Amphipyrinae</taxon>
        <taxon>Spodoptera</taxon>
    </lineage>
</organism>
<proteinExistence type="predicted"/>
<dbReference type="AlphaFoldDB" id="A0A2H1WR25"/>
<evidence type="ECO:0000313" key="1">
    <source>
        <dbReference type="EMBL" id="SOQ55521.1"/>
    </source>
</evidence>
<sequence length="92" mass="10776">MSRDVISRFTSRLFIPEGVGTLRQCFAIQCTPTFHHLFYKFHVIGGEPMAIKFRRRYFRTDTTFKPSRANSFLKCRQRICDSFGIAGVHGRR</sequence>
<protein>
    <submittedName>
        <fullName evidence="1">SFRICE_022325</fullName>
    </submittedName>
</protein>
<name>A0A2H1WR25_SPOFR</name>
<gene>
    <name evidence="1" type="ORF">SFRICE_022325</name>
</gene>
<dbReference type="EMBL" id="ODYU01010426">
    <property type="protein sequence ID" value="SOQ55521.1"/>
    <property type="molecule type" value="Genomic_DNA"/>
</dbReference>
<accession>A0A2H1WR25</accession>